<reference evidence="1" key="2">
    <citation type="submission" date="2015-06" db="UniProtKB">
        <authorList>
            <consortium name="EnsemblPlants"/>
        </authorList>
    </citation>
    <scope>IDENTIFICATION</scope>
    <source>
        <strain evidence="1">DM1-3 516 R44</strain>
    </source>
</reference>
<protein>
    <submittedName>
        <fullName evidence="1">Uncharacterized protein</fullName>
    </submittedName>
</protein>
<dbReference type="Proteomes" id="UP000011115">
    <property type="component" value="Unassembled WGS sequence"/>
</dbReference>
<organism evidence="1 2">
    <name type="scientific">Solanum tuberosum</name>
    <name type="common">Potato</name>
    <dbReference type="NCBI Taxonomy" id="4113"/>
    <lineage>
        <taxon>Eukaryota</taxon>
        <taxon>Viridiplantae</taxon>
        <taxon>Streptophyta</taxon>
        <taxon>Embryophyta</taxon>
        <taxon>Tracheophyta</taxon>
        <taxon>Spermatophyta</taxon>
        <taxon>Magnoliopsida</taxon>
        <taxon>eudicotyledons</taxon>
        <taxon>Gunneridae</taxon>
        <taxon>Pentapetalae</taxon>
        <taxon>asterids</taxon>
        <taxon>lamiids</taxon>
        <taxon>Solanales</taxon>
        <taxon>Solanaceae</taxon>
        <taxon>Solanoideae</taxon>
        <taxon>Solaneae</taxon>
        <taxon>Solanum</taxon>
    </lineage>
</organism>
<dbReference type="AlphaFoldDB" id="M1D9S4"/>
<name>M1D9S4_SOLTU</name>
<dbReference type="EnsemblPlants" id="PGSC0003DMT400085567">
    <property type="protein sequence ID" value="PGSC0003DMT400085567"/>
    <property type="gene ID" value="PGSC0003DMG400035138"/>
</dbReference>
<dbReference type="HOGENOM" id="CLU_1513136_0_0_1"/>
<reference evidence="2" key="1">
    <citation type="journal article" date="2011" name="Nature">
        <title>Genome sequence and analysis of the tuber crop potato.</title>
        <authorList>
            <consortium name="The Potato Genome Sequencing Consortium"/>
        </authorList>
    </citation>
    <scope>NUCLEOTIDE SEQUENCE [LARGE SCALE GENOMIC DNA]</scope>
    <source>
        <strain evidence="2">cv. DM1-3 516 R44</strain>
    </source>
</reference>
<dbReference type="InParanoid" id="M1D9S4"/>
<evidence type="ECO:0000313" key="2">
    <source>
        <dbReference type="Proteomes" id="UP000011115"/>
    </source>
</evidence>
<dbReference type="PaxDb" id="4113-PGSC0003DMT400085567"/>
<dbReference type="Gramene" id="PGSC0003DMT400085567">
    <property type="protein sequence ID" value="PGSC0003DMT400085567"/>
    <property type="gene ID" value="PGSC0003DMG400035138"/>
</dbReference>
<accession>M1D9S4</accession>
<evidence type="ECO:0000313" key="1">
    <source>
        <dbReference type="EnsemblPlants" id="PGSC0003DMT400085567"/>
    </source>
</evidence>
<keyword evidence="2" id="KW-1185">Reference proteome</keyword>
<sequence length="178" mass="20485">MDTKEQKGIKAAERTKKRRPDDRLIHWVSCRVAIISPKFPVCKALKEKIKSTRERSSRCVAEWFRDVVVTQLDLVAKKIFDLEAPDKNKDQYIPPHKRIKPKVYEGGTIEEILFLILHKVEDHDTVLNEIEENVSLLNEMIASLFNICSTAGDPNGLCVVSYLPHKSRLSWEVVPHIN</sequence>
<proteinExistence type="predicted"/>